<comment type="caution">
    <text evidence="6">The sequence shown here is derived from an EMBL/GenBank/DDBJ whole genome shotgun (WGS) entry which is preliminary data.</text>
</comment>
<dbReference type="GO" id="GO:0051119">
    <property type="term" value="F:sugar transmembrane transporter activity"/>
    <property type="evidence" value="ECO:0007669"/>
    <property type="project" value="InterPro"/>
</dbReference>
<evidence type="ECO:0000313" key="7">
    <source>
        <dbReference type="Proteomes" id="UP000676325"/>
    </source>
</evidence>
<dbReference type="Pfam" id="PF04193">
    <property type="entry name" value="PQ-loop"/>
    <property type="match status" value="1"/>
</dbReference>
<gene>
    <name evidence="6" type="ORF">KDK95_22510</name>
</gene>
<keyword evidence="7" id="KW-1185">Reference proteome</keyword>
<keyword evidence="2 5" id="KW-0812">Transmembrane</keyword>
<keyword evidence="4 5" id="KW-0472">Membrane</keyword>
<comment type="subcellular location">
    <subcellularLocation>
        <location evidence="1">Membrane</location>
        <topology evidence="1">Multi-pass membrane protein</topology>
    </subcellularLocation>
</comment>
<organism evidence="6 7">
    <name type="scientific">Actinospica acidithermotolerans</name>
    <dbReference type="NCBI Taxonomy" id="2828514"/>
    <lineage>
        <taxon>Bacteria</taxon>
        <taxon>Bacillati</taxon>
        <taxon>Actinomycetota</taxon>
        <taxon>Actinomycetes</taxon>
        <taxon>Catenulisporales</taxon>
        <taxon>Actinospicaceae</taxon>
        <taxon>Actinospica</taxon>
    </lineage>
</organism>
<dbReference type="AlphaFoldDB" id="A0A941ED37"/>
<evidence type="ECO:0000256" key="5">
    <source>
        <dbReference type="SAM" id="Phobius"/>
    </source>
</evidence>
<evidence type="ECO:0000256" key="3">
    <source>
        <dbReference type="ARBA" id="ARBA00022989"/>
    </source>
</evidence>
<dbReference type="EMBL" id="JAGSOH010000074">
    <property type="protein sequence ID" value="MBR7829097.1"/>
    <property type="molecule type" value="Genomic_DNA"/>
</dbReference>
<evidence type="ECO:0000313" key="6">
    <source>
        <dbReference type="EMBL" id="MBR7829097.1"/>
    </source>
</evidence>
<accession>A0A941ED37</accession>
<evidence type="ECO:0000256" key="4">
    <source>
        <dbReference type="ARBA" id="ARBA00023136"/>
    </source>
</evidence>
<protein>
    <submittedName>
        <fullName evidence="6">SemiSWEET transporter</fullName>
    </submittedName>
</protein>
<dbReference type="Proteomes" id="UP000676325">
    <property type="component" value="Unassembled WGS sequence"/>
</dbReference>
<keyword evidence="3 5" id="KW-1133">Transmembrane helix</keyword>
<dbReference type="Gene3D" id="1.20.1280.290">
    <property type="match status" value="1"/>
</dbReference>
<dbReference type="InterPro" id="IPR006603">
    <property type="entry name" value="PQ-loop_rpt"/>
</dbReference>
<evidence type="ECO:0000256" key="2">
    <source>
        <dbReference type="ARBA" id="ARBA00022692"/>
    </source>
</evidence>
<sequence length="87" mass="9597">MNTAMLIGLLAGSMTTAAWLPQVAKAFRTRSTQDFSWGWFAMFGFGVAFWLVYGFAVSALAVILPNALTLLLVLSLFALKVRHVRML</sequence>
<dbReference type="NCBIfam" id="NF037968">
    <property type="entry name" value="SemiSWEET_2"/>
    <property type="match status" value="1"/>
</dbReference>
<feature type="transmembrane region" description="Helical" evidence="5">
    <location>
        <begin position="50"/>
        <end position="79"/>
    </location>
</feature>
<evidence type="ECO:0000256" key="1">
    <source>
        <dbReference type="ARBA" id="ARBA00004141"/>
    </source>
</evidence>
<proteinExistence type="predicted"/>
<dbReference type="RefSeq" id="WP_212520233.1">
    <property type="nucleotide sequence ID" value="NZ_JAGSOH010000074.1"/>
</dbReference>
<reference evidence="6" key="1">
    <citation type="submission" date="2021-04" db="EMBL/GenBank/DDBJ databases">
        <title>Genome based classification of Actinospica acidithermotolerans sp. nov., an actinobacterium isolated from an Indonesian hot spring.</title>
        <authorList>
            <person name="Kusuma A.B."/>
            <person name="Putra K.E."/>
            <person name="Nafisah S."/>
            <person name="Loh J."/>
            <person name="Nouioui I."/>
            <person name="Goodfellow M."/>
        </authorList>
    </citation>
    <scope>NUCLEOTIDE SEQUENCE</scope>
    <source>
        <strain evidence="6">MGRD01-02</strain>
    </source>
</reference>
<dbReference type="InterPro" id="IPR047662">
    <property type="entry name" value="SemiSWEET"/>
</dbReference>
<name>A0A941ED37_9ACTN</name>
<dbReference type="GO" id="GO:0016020">
    <property type="term" value="C:membrane"/>
    <property type="evidence" value="ECO:0007669"/>
    <property type="project" value="UniProtKB-SubCell"/>
</dbReference>